<dbReference type="InterPro" id="IPR011037">
    <property type="entry name" value="Pyrv_Knase-like_insert_dom_sf"/>
</dbReference>
<dbReference type="RefSeq" id="WP_283712287.1">
    <property type="nucleotide sequence ID" value="NZ_JASJEW010000001.1"/>
</dbReference>
<dbReference type="Gene3D" id="2.40.33.20">
    <property type="entry name" value="PK beta-barrel domain-like"/>
    <property type="match status" value="1"/>
</dbReference>
<dbReference type="PANTHER" id="PTHR36930">
    <property type="entry name" value="METAL-SULFUR CLUSTER BIOSYNTHESIS PROTEINS YUAD-RELATED"/>
    <property type="match status" value="1"/>
</dbReference>
<dbReference type="Pfam" id="PF03473">
    <property type="entry name" value="MOSC"/>
    <property type="match status" value="1"/>
</dbReference>
<evidence type="ECO:0000313" key="2">
    <source>
        <dbReference type="EMBL" id="MDJ1128644.1"/>
    </source>
</evidence>
<dbReference type="PANTHER" id="PTHR36930:SF1">
    <property type="entry name" value="MOSC DOMAIN-CONTAINING PROTEIN"/>
    <property type="match status" value="1"/>
</dbReference>
<dbReference type="Proteomes" id="UP001431693">
    <property type="component" value="Unassembled WGS sequence"/>
</dbReference>
<dbReference type="SUPFAM" id="SSF50800">
    <property type="entry name" value="PK beta-barrel domain-like"/>
    <property type="match status" value="1"/>
</dbReference>
<protein>
    <submittedName>
        <fullName evidence="2">MOSC domain-containing protein</fullName>
    </submittedName>
</protein>
<sequence length="163" mass="17081">MEAAEYFKDASAEPGATGTVEAVCVSVEKGTRKEARESVELVVGSGIAGDAHAGRWHRQVSLLGAESVDLMRDKGLPLEAGDFAENILTRGILLNQLPVGTVLEVGPALLAVTQIGKKCHNDCEIKRVTGMCVMPTDGIFTVVLRGGTVRAGDAVRVVPVGDL</sequence>
<keyword evidence="3" id="KW-1185">Reference proteome</keyword>
<accession>A0ABT6ZHW5</accession>
<gene>
    <name evidence="2" type="ORF">QJ043_00895</name>
</gene>
<dbReference type="InterPro" id="IPR052716">
    <property type="entry name" value="MOSC_domain"/>
</dbReference>
<proteinExistence type="predicted"/>
<dbReference type="EMBL" id="JASJEX010000001">
    <property type="protein sequence ID" value="MDJ1128644.1"/>
    <property type="molecule type" value="Genomic_DNA"/>
</dbReference>
<name>A0ABT6ZHW5_9ACTN</name>
<evidence type="ECO:0000313" key="3">
    <source>
        <dbReference type="Proteomes" id="UP001431693"/>
    </source>
</evidence>
<dbReference type="PROSITE" id="PS51340">
    <property type="entry name" value="MOSC"/>
    <property type="match status" value="1"/>
</dbReference>
<feature type="domain" description="MOSC" evidence="1">
    <location>
        <begin position="33"/>
        <end position="158"/>
    </location>
</feature>
<reference evidence="2" key="1">
    <citation type="submission" date="2023-05" db="EMBL/GenBank/DDBJ databases">
        <title>[olsenella] sp. nov., isolated from a pig farm feces dump.</title>
        <authorList>
            <person name="Chang Y.-H."/>
        </authorList>
    </citation>
    <scope>NUCLEOTIDE SEQUENCE</scope>
    <source>
        <strain evidence="2">YH-ols2217</strain>
    </source>
</reference>
<dbReference type="InterPro" id="IPR005302">
    <property type="entry name" value="MoCF_Sase_C"/>
</dbReference>
<evidence type="ECO:0000259" key="1">
    <source>
        <dbReference type="PROSITE" id="PS51340"/>
    </source>
</evidence>
<comment type="caution">
    <text evidence="2">The sequence shown here is derived from an EMBL/GenBank/DDBJ whole genome shotgun (WGS) entry which is preliminary data.</text>
</comment>
<organism evidence="2 3">
    <name type="scientific">Kribbibacterium absianum</name>
    <dbReference type="NCBI Taxonomy" id="3044210"/>
    <lineage>
        <taxon>Bacteria</taxon>
        <taxon>Bacillati</taxon>
        <taxon>Actinomycetota</taxon>
        <taxon>Coriobacteriia</taxon>
        <taxon>Coriobacteriales</taxon>
        <taxon>Kribbibacteriaceae</taxon>
        <taxon>Kribbibacterium</taxon>
    </lineage>
</organism>